<gene>
    <name evidence="2" type="ORF">LTR78_010158</name>
</gene>
<dbReference type="EMBL" id="JAUTXT010000066">
    <property type="protein sequence ID" value="KAK3669986.1"/>
    <property type="molecule type" value="Genomic_DNA"/>
</dbReference>
<reference evidence="2" key="1">
    <citation type="submission" date="2023-07" db="EMBL/GenBank/DDBJ databases">
        <title>Black Yeasts Isolated from many extreme environments.</title>
        <authorList>
            <person name="Coleine C."/>
            <person name="Stajich J.E."/>
            <person name="Selbmann L."/>
        </authorList>
    </citation>
    <scope>NUCLEOTIDE SEQUENCE</scope>
    <source>
        <strain evidence="2">CCFEE 5485</strain>
    </source>
</reference>
<feature type="region of interest" description="Disordered" evidence="1">
    <location>
        <begin position="337"/>
        <end position="365"/>
    </location>
</feature>
<comment type="caution">
    <text evidence="2">The sequence shown here is derived from an EMBL/GenBank/DDBJ whole genome shotgun (WGS) entry which is preliminary data.</text>
</comment>
<dbReference type="AlphaFoldDB" id="A0AAE0TQ81"/>
<evidence type="ECO:0000313" key="3">
    <source>
        <dbReference type="Proteomes" id="UP001274830"/>
    </source>
</evidence>
<name>A0AAE0TQ81_9PEZI</name>
<protein>
    <submittedName>
        <fullName evidence="2">Uncharacterized protein</fullName>
    </submittedName>
</protein>
<organism evidence="2 3">
    <name type="scientific">Recurvomyces mirabilis</name>
    <dbReference type="NCBI Taxonomy" id="574656"/>
    <lineage>
        <taxon>Eukaryota</taxon>
        <taxon>Fungi</taxon>
        <taxon>Dikarya</taxon>
        <taxon>Ascomycota</taxon>
        <taxon>Pezizomycotina</taxon>
        <taxon>Dothideomycetes</taxon>
        <taxon>Dothideomycetidae</taxon>
        <taxon>Mycosphaerellales</taxon>
        <taxon>Teratosphaeriaceae</taxon>
        <taxon>Recurvomyces</taxon>
    </lineage>
</organism>
<sequence>MANLASPLKPHTGDDTDVNVRALIDHARIEHPADLLRQKLADGDVPLETIRYHMRAAFSLLFRSNRNDRASLAREKPIVREVLHYLWTRNERWLAFLQDFRAKDSLTFLAAAEGHDDLITQWLEIAMPDQAEIGISLSAMRTRAWRGSLMRSYIRALHSTALDRSADSAIGFFLHMRERCCLTWEQVAADAYEVASKRYPLLALSTWPAAIELKGRLTSCDAFGTDAKLFEEFTAVFQRLEETAGRRGELDWGDFGVGRLHMAHPTKPDPSLAIAYFRTILDETPTNMRRNILPAQSTPQWRGLRHAFARALQLAQQQNHQDAAWLEQMERDLFPSDPMTLTQHGSISQRPARVKQHDTSGGRPTRPVIIRKVLRY</sequence>
<feature type="compositionally biased region" description="Polar residues" evidence="1">
    <location>
        <begin position="339"/>
        <end position="349"/>
    </location>
</feature>
<accession>A0AAE0TQ81</accession>
<evidence type="ECO:0000256" key="1">
    <source>
        <dbReference type="SAM" id="MobiDB-lite"/>
    </source>
</evidence>
<dbReference type="Proteomes" id="UP001274830">
    <property type="component" value="Unassembled WGS sequence"/>
</dbReference>
<keyword evidence="3" id="KW-1185">Reference proteome</keyword>
<proteinExistence type="predicted"/>
<evidence type="ECO:0000313" key="2">
    <source>
        <dbReference type="EMBL" id="KAK3669986.1"/>
    </source>
</evidence>